<proteinExistence type="predicted"/>
<keyword evidence="3" id="KW-1185">Reference proteome</keyword>
<evidence type="ECO:0000313" key="2">
    <source>
        <dbReference type="EMBL" id="GAA0142521.1"/>
    </source>
</evidence>
<gene>
    <name evidence="2" type="ORF">LIER_03402</name>
</gene>
<dbReference type="Proteomes" id="UP001454036">
    <property type="component" value="Unassembled WGS sequence"/>
</dbReference>
<feature type="compositionally biased region" description="Polar residues" evidence="1">
    <location>
        <begin position="67"/>
        <end position="78"/>
    </location>
</feature>
<dbReference type="EMBL" id="BAABME010000408">
    <property type="protein sequence ID" value="GAA0142521.1"/>
    <property type="molecule type" value="Genomic_DNA"/>
</dbReference>
<reference evidence="2 3" key="1">
    <citation type="submission" date="2024-01" db="EMBL/GenBank/DDBJ databases">
        <title>The complete chloroplast genome sequence of Lithospermum erythrorhizon: insights into the phylogenetic relationship among Boraginaceae species and the maternal lineages of purple gromwells.</title>
        <authorList>
            <person name="Okada T."/>
            <person name="Watanabe K."/>
        </authorList>
    </citation>
    <scope>NUCLEOTIDE SEQUENCE [LARGE SCALE GENOMIC DNA]</scope>
</reference>
<organism evidence="2 3">
    <name type="scientific">Lithospermum erythrorhizon</name>
    <name type="common">Purple gromwell</name>
    <name type="synonym">Lithospermum officinale var. erythrorhizon</name>
    <dbReference type="NCBI Taxonomy" id="34254"/>
    <lineage>
        <taxon>Eukaryota</taxon>
        <taxon>Viridiplantae</taxon>
        <taxon>Streptophyta</taxon>
        <taxon>Embryophyta</taxon>
        <taxon>Tracheophyta</taxon>
        <taxon>Spermatophyta</taxon>
        <taxon>Magnoliopsida</taxon>
        <taxon>eudicotyledons</taxon>
        <taxon>Gunneridae</taxon>
        <taxon>Pentapetalae</taxon>
        <taxon>asterids</taxon>
        <taxon>lamiids</taxon>
        <taxon>Boraginales</taxon>
        <taxon>Boraginaceae</taxon>
        <taxon>Boraginoideae</taxon>
        <taxon>Lithospermeae</taxon>
        <taxon>Lithospermum</taxon>
    </lineage>
</organism>
<evidence type="ECO:0000256" key="1">
    <source>
        <dbReference type="SAM" id="MobiDB-lite"/>
    </source>
</evidence>
<feature type="region of interest" description="Disordered" evidence="1">
    <location>
        <begin position="27"/>
        <end position="87"/>
    </location>
</feature>
<evidence type="ECO:0000313" key="3">
    <source>
        <dbReference type="Proteomes" id="UP001454036"/>
    </source>
</evidence>
<protein>
    <submittedName>
        <fullName evidence="2">Uncharacterized protein</fullName>
    </submittedName>
</protein>
<sequence>MLTLTNPTPAIAAQNLPHAPIAEHISAPALASSAQDPAHDLAPAAHNFAPSQTPAQSSAQALVPSQLPAQTSAPTLFRTNPPPALAA</sequence>
<comment type="caution">
    <text evidence="2">The sequence shown here is derived from an EMBL/GenBank/DDBJ whole genome shotgun (WGS) entry which is preliminary data.</text>
</comment>
<dbReference type="AlphaFoldDB" id="A0AAV3NVS1"/>
<name>A0AAV3NVS1_LITER</name>
<accession>A0AAV3NVS1</accession>
<feature type="compositionally biased region" description="Polar residues" evidence="1">
    <location>
        <begin position="49"/>
        <end position="60"/>
    </location>
</feature>